<dbReference type="eggNOG" id="ENOG502SM8K">
    <property type="taxonomic scope" value="Eukaryota"/>
</dbReference>
<accession>A0A0C4DT36</accession>
<keyword evidence="5" id="KW-1185">Reference proteome</keyword>
<feature type="compositionally biased region" description="Low complexity" evidence="1">
    <location>
        <begin position="233"/>
        <end position="245"/>
    </location>
</feature>
<reference evidence="5" key="1">
    <citation type="submission" date="2010-05" db="EMBL/GenBank/DDBJ databases">
        <title>The genome sequence of Magnaporthe poae strain ATCC 64411.</title>
        <authorList>
            <person name="Ma L.-J."/>
            <person name="Dead R."/>
            <person name="Young S."/>
            <person name="Zeng Q."/>
            <person name="Koehrsen M."/>
            <person name="Alvarado L."/>
            <person name="Berlin A."/>
            <person name="Chapman S.B."/>
            <person name="Chen Z."/>
            <person name="Freedman E."/>
            <person name="Gellesch M."/>
            <person name="Goldberg J."/>
            <person name="Griggs A."/>
            <person name="Gujja S."/>
            <person name="Heilman E.R."/>
            <person name="Heiman D."/>
            <person name="Hepburn T."/>
            <person name="Howarth C."/>
            <person name="Jen D."/>
            <person name="Larson L."/>
            <person name="Mehta T."/>
            <person name="Neiman D."/>
            <person name="Pearson M."/>
            <person name="Roberts A."/>
            <person name="Saif S."/>
            <person name="Shea T."/>
            <person name="Shenoy N."/>
            <person name="Sisk P."/>
            <person name="Stolte C."/>
            <person name="Sykes S."/>
            <person name="Walk T."/>
            <person name="White J."/>
            <person name="Yandava C."/>
            <person name="Haas B."/>
            <person name="Nusbaum C."/>
            <person name="Birren B."/>
        </authorList>
    </citation>
    <scope>NUCLEOTIDE SEQUENCE [LARGE SCALE GENOMIC DNA]</scope>
    <source>
        <strain evidence="5">ATCC 64411 / 73-15</strain>
    </source>
</reference>
<feature type="region of interest" description="Disordered" evidence="1">
    <location>
        <begin position="205"/>
        <end position="279"/>
    </location>
</feature>
<feature type="compositionally biased region" description="Low complexity" evidence="1">
    <location>
        <begin position="79"/>
        <end position="101"/>
    </location>
</feature>
<feature type="signal peptide" evidence="2">
    <location>
        <begin position="1"/>
        <end position="17"/>
    </location>
</feature>
<dbReference type="EMBL" id="GL876967">
    <property type="protein sequence ID" value="KLU84045.1"/>
    <property type="molecule type" value="Genomic_DNA"/>
</dbReference>
<reference evidence="4" key="4">
    <citation type="journal article" date="2015" name="G3 (Bethesda)">
        <title>Genome sequences of three phytopathogenic species of the Magnaporthaceae family of fungi.</title>
        <authorList>
            <person name="Okagaki L.H."/>
            <person name="Nunes C.C."/>
            <person name="Sailsbery J."/>
            <person name="Clay B."/>
            <person name="Brown D."/>
            <person name="John T."/>
            <person name="Oh Y."/>
            <person name="Young N."/>
            <person name="Fitzgerald M."/>
            <person name="Haas B.J."/>
            <person name="Zeng Q."/>
            <person name="Young S."/>
            <person name="Adiconis X."/>
            <person name="Fan L."/>
            <person name="Levin J.Z."/>
            <person name="Mitchell T.K."/>
            <person name="Okubara P.A."/>
            <person name="Farman M.L."/>
            <person name="Kohn L.M."/>
            <person name="Birren B."/>
            <person name="Ma L.-J."/>
            <person name="Dean R.A."/>
        </authorList>
    </citation>
    <scope>NUCLEOTIDE SEQUENCE</scope>
    <source>
        <strain evidence="4">ATCC 64411 / 73-15</strain>
    </source>
</reference>
<feature type="chain" id="PRO_5009385305" description="Signal peptide-containing protein" evidence="2">
    <location>
        <begin position="18"/>
        <end position="494"/>
    </location>
</feature>
<reference evidence="4" key="5">
    <citation type="submission" date="2015-06" db="UniProtKB">
        <authorList>
            <consortium name="EnsemblFungi"/>
        </authorList>
    </citation>
    <scope>IDENTIFICATION</scope>
    <source>
        <strain evidence="4">ATCC 64411</strain>
    </source>
</reference>
<protein>
    <recommendedName>
        <fullName evidence="6">Signal peptide-containing protein</fullName>
    </recommendedName>
</protein>
<dbReference type="AlphaFoldDB" id="A0A0C4DT36"/>
<feature type="compositionally biased region" description="Low complexity" evidence="1">
    <location>
        <begin position="367"/>
        <end position="377"/>
    </location>
</feature>
<proteinExistence type="predicted"/>
<evidence type="ECO:0000313" key="5">
    <source>
        <dbReference type="Proteomes" id="UP000011715"/>
    </source>
</evidence>
<feature type="compositionally biased region" description="Basic and acidic residues" evidence="1">
    <location>
        <begin position="211"/>
        <end position="228"/>
    </location>
</feature>
<dbReference type="Proteomes" id="UP000011715">
    <property type="component" value="Unassembled WGS sequence"/>
</dbReference>
<dbReference type="EMBL" id="ADBL01000754">
    <property type="status" value="NOT_ANNOTATED_CDS"/>
    <property type="molecule type" value="Genomic_DNA"/>
</dbReference>
<organism evidence="4 5">
    <name type="scientific">Magnaporthiopsis poae (strain ATCC 64411 / 73-15)</name>
    <name type="common">Kentucky bluegrass fungus</name>
    <name type="synonym">Magnaporthe poae</name>
    <dbReference type="NCBI Taxonomy" id="644358"/>
    <lineage>
        <taxon>Eukaryota</taxon>
        <taxon>Fungi</taxon>
        <taxon>Dikarya</taxon>
        <taxon>Ascomycota</taxon>
        <taxon>Pezizomycotina</taxon>
        <taxon>Sordariomycetes</taxon>
        <taxon>Sordariomycetidae</taxon>
        <taxon>Magnaporthales</taxon>
        <taxon>Magnaporthaceae</taxon>
        <taxon>Magnaporthiopsis</taxon>
    </lineage>
</organism>
<evidence type="ECO:0000256" key="2">
    <source>
        <dbReference type="SAM" id="SignalP"/>
    </source>
</evidence>
<feature type="compositionally biased region" description="Polar residues" evidence="1">
    <location>
        <begin position="403"/>
        <end position="414"/>
    </location>
</feature>
<sequence length="494" mass="52011">MSLGVAIQSAVFYVVACTPCTTSRQRGKAKAKAKRERLEKDRLEAENPGLYRQPSPFNTSPHWEEEIMMGPSLPKKSRNNNNSNTSQRRLTTSSSSGRETVVSSSTLAVGLAPIPGMVHTPSTKLVPHPGSSSTVAPDDVGSIAGGGSESWNLKLYQREDEELWGDQNSSIYQGRDGDVGRTGHNKIMDAIVKAGSSAGRLLDSTLLGGSGKERGAETREVTNEDRRNFYAPSSPTRSSSSSDGSYAPVKNPPVNDYHPPVVSSRPAHRDGRKWMLQPPPPVKVMEAKVPVSRSASMASTVSRRSAISPSGASVSDIHLGRVVGERLVGAKIKGGELPFPGAAATADSRVGSSGSLGLPKTRRPRRATASSSRSKLSQHSEKSKGMSSDSDDGDFSDRGRPSLSASPRKSTGNVKKSPAARRQAAVATSEDESGAISEGHGPHAAQRPRLETIVSSDRASPVEPPEAAKGVKADDVPVRPAGASMDSGLALSLA</sequence>
<feature type="region of interest" description="Disordered" evidence="1">
    <location>
        <begin position="23"/>
        <end position="101"/>
    </location>
</feature>
<feature type="region of interest" description="Disordered" evidence="1">
    <location>
        <begin position="293"/>
        <end position="312"/>
    </location>
</feature>
<evidence type="ECO:0000313" key="3">
    <source>
        <dbReference type="EMBL" id="KLU84045.1"/>
    </source>
</evidence>
<feature type="region of interest" description="Disordered" evidence="1">
    <location>
        <begin position="334"/>
        <end position="494"/>
    </location>
</feature>
<feature type="compositionally biased region" description="Basic residues" evidence="1">
    <location>
        <begin position="25"/>
        <end position="35"/>
    </location>
</feature>
<dbReference type="OrthoDB" id="506431at2759"/>
<evidence type="ECO:0000313" key="4">
    <source>
        <dbReference type="EnsemblFungi" id="MAPG_03091T0"/>
    </source>
</evidence>
<evidence type="ECO:0000256" key="1">
    <source>
        <dbReference type="SAM" id="MobiDB-lite"/>
    </source>
</evidence>
<evidence type="ECO:0008006" key="6">
    <source>
        <dbReference type="Google" id="ProtNLM"/>
    </source>
</evidence>
<dbReference type="EnsemblFungi" id="MAPG_03091T0">
    <property type="protein sequence ID" value="MAPG_03091T0"/>
    <property type="gene ID" value="MAPG_03091"/>
</dbReference>
<name>A0A0C4DT36_MAGP6</name>
<feature type="compositionally biased region" description="Basic and acidic residues" evidence="1">
    <location>
        <begin position="36"/>
        <end position="45"/>
    </location>
</feature>
<gene>
    <name evidence="3" type="ORF">MAPG_03091</name>
</gene>
<keyword evidence="2" id="KW-0732">Signal</keyword>
<reference evidence="3" key="3">
    <citation type="submission" date="2011-03" db="EMBL/GenBank/DDBJ databases">
        <title>Annotation of Magnaporthe poae ATCC 64411.</title>
        <authorList>
            <person name="Ma L.-J."/>
            <person name="Dead R."/>
            <person name="Young S.K."/>
            <person name="Zeng Q."/>
            <person name="Gargeya S."/>
            <person name="Fitzgerald M."/>
            <person name="Haas B."/>
            <person name="Abouelleil A."/>
            <person name="Alvarado L."/>
            <person name="Arachchi H.M."/>
            <person name="Berlin A."/>
            <person name="Brown A."/>
            <person name="Chapman S.B."/>
            <person name="Chen Z."/>
            <person name="Dunbar C."/>
            <person name="Freedman E."/>
            <person name="Gearin G."/>
            <person name="Gellesch M."/>
            <person name="Goldberg J."/>
            <person name="Griggs A."/>
            <person name="Gujja S."/>
            <person name="Heiman D."/>
            <person name="Howarth C."/>
            <person name="Larson L."/>
            <person name="Lui A."/>
            <person name="MacDonald P.J.P."/>
            <person name="Mehta T."/>
            <person name="Montmayeur A."/>
            <person name="Murphy C."/>
            <person name="Neiman D."/>
            <person name="Pearson M."/>
            <person name="Priest M."/>
            <person name="Roberts A."/>
            <person name="Saif S."/>
            <person name="Shea T."/>
            <person name="Shenoy N."/>
            <person name="Sisk P."/>
            <person name="Stolte C."/>
            <person name="Sykes S."/>
            <person name="Yandava C."/>
            <person name="Wortman J."/>
            <person name="Nusbaum C."/>
            <person name="Birren B."/>
        </authorList>
    </citation>
    <scope>NUCLEOTIDE SEQUENCE</scope>
    <source>
        <strain evidence="3">ATCC 64411</strain>
    </source>
</reference>
<dbReference type="VEuPathDB" id="FungiDB:MAPG_03091"/>
<reference evidence="3" key="2">
    <citation type="submission" date="2010-05" db="EMBL/GenBank/DDBJ databases">
        <title>The Genome Sequence of Magnaporthe poae strain ATCC 64411.</title>
        <authorList>
            <consortium name="The Broad Institute Genome Sequencing Platform"/>
            <consortium name="Broad Institute Genome Sequencing Center for Infectious Disease"/>
            <person name="Ma L.-J."/>
            <person name="Dead R."/>
            <person name="Young S."/>
            <person name="Zeng Q."/>
            <person name="Koehrsen M."/>
            <person name="Alvarado L."/>
            <person name="Berlin A."/>
            <person name="Chapman S.B."/>
            <person name="Chen Z."/>
            <person name="Freedman E."/>
            <person name="Gellesch M."/>
            <person name="Goldberg J."/>
            <person name="Griggs A."/>
            <person name="Gujja S."/>
            <person name="Heilman E.R."/>
            <person name="Heiman D."/>
            <person name="Hepburn T."/>
            <person name="Howarth C."/>
            <person name="Jen D."/>
            <person name="Larson L."/>
            <person name="Mehta T."/>
            <person name="Neiman D."/>
            <person name="Pearson M."/>
            <person name="Roberts A."/>
            <person name="Saif S."/>
            <person name="Shea T."/>
            <person name="Shenoy N."/>
            <person name="Sisk P."/>
            <person name="Stolte C."/>
            <person name="Sykes S."/>
            <person name="Walk T."/>
            <person name="White J."/>
            <person name="Yandava C."/>
            <person name="Haas B."/>
            <person name="Nusbaum C."/>
            <person name="Birren B."/>
        </authorList>
    </citation>
    <scope>NUCLEOTIDE SEQUENCE</scope>
    <source>
        <strain evidence="3">ATCC 64411</strain>
    </source>
</reference>